<dbReference type="OrthoDB" id="5188656at2"/>
<dbReference type="RefSeq" id="WP_121159257.1">
    <property type="nucleotide sequence ID" value="NZ_RBKT01000001.1"/>
</dbReference>
<dbReference type="EMBL" id="RBKT01000001">
    <property type="protein sequence ID" value="RKR91103.1"/>
    <property type="molecule type" value="Genomic_DNA"/>
</dbReference>
<dbReference type="Proteomes" id="UP000277671">
    <property type="component" value="Unassembled WGS sequence"/>
</dbReference>
<protein>
    <submittedName>
        <fullName evidence="2">ABC-2 family transporter</fullName>
    </submittedName>
</protein>
<keyword evidence="1" id="KW-0812">Transmembrane</keyword>
<feature type="transmembrane region" description="Helical" evidence="1">
    <location>
        <begin position="146"/>
        <end position="167"/>
    </location>
</feature>
<name>A0A495JQ60_9ACTN</name>
<keyword evidence="1" id="KW-1133">Transmembrane helix</keyword>
<organism evidence="2 3">
    <name type="scientific">Micromonospora pisi</name>
    <dbReference type="NCBI Taxonomy" id="589240"/>
    <lineage>
        <taxon>Bacteria</taxon>
        <taxon>Bacillati</taxon>
        <taxon>Actinomycetota</taxon>
        <taxon>Actinomycetes</taxon>
        <taxon>Micromonosporales</taxon>
        <taxon>Micromonosporaceae</taxon>
        <taxon>Micromonospora</taxon>
    </lineage>
</organism>
<feature type="transmembrane region" description="Helical" evidence="1">
    <location>
        <begin position="174"/>
        <end position="193"/>
    </location>
</feature>
<feature type="transmembrane region" description="Helical" evidence="1">
    <location>
        <begin position="59"/>
        <end position="79"/>
    </location>
</feature>
<feature type="transmembrane region" description="Helical" evidence="1">
    <location>
        <begin position="238"/>
        <end position="259"/>
    </location>
</feature>
<feature type="transmembrane region" description="Helical" evidence="1">
    <location>
        <begin position="20"/>
        <end position="39"/>
    </location>
</feature>
<accession>A0A495JQ60</accession>
<evidence type="ECO:0000256" key="1">
    <source>
        <dbReference type="SAM" id="Phobius"/>
    </source>
</evidence>
<feature type="transmembrane region" description="Helical" evidence="1">
    <location>
        <begin position="100"/>
        <end position="126"/>
    </location>
</feature>
<keyword evidence="3" id="KW-1185">Reference proteome</keyword>
<sequence length="264" mass="28156">MSDALRFEWVRLRTLRSTYWLIASALVLNATAAFLVAFVTRDDPLDNDIVGTAITSGGANPPVPLAAVFIAVIGILATGHEYRYGTIQPTLTAIPRRSTVLVAKIIVVAAVATAFAVVSMIANVAVGTVFWGEFPDLTSHPLDEALPGYLILVLLWGVLGTVLGQLFRGVASPLILILAVPLVVEQLIFRLSFVPALDWLQPAVKFLPFLAGQQLVNLSGEAGGTTVAGSGFELFDRWAAGGVFATFVAIILIAARTLFERRDA</sequence>
<comment type="caution">
    <text evidence="2">The sequence shown here is derived from an EMBL/GenBank/DDBJ whole genome shotgun (WGS) entry which is preliminary data.</text>
</comment>
<proteinExistence type="predicted"/>
<reference evidence="2 3" key="1">
    <citation type="submission" date="2018-10" db="EMBL/GenBank/DDBJ databases">
        <title>Sequencing the genomes of 1000 actinobacteria strains.</title>
        <authorList>
            <person name="Klenk H.-P."/>
        </authorList>
    </citation>
    <scope>NUCLEOTIDE SEQUENCE [LARGE SCALE GENOMIC DNA]</scope>
    <source>
        <strain evidence="2 3">DSM 45175</strain>
    </source>
</reference>
<dbReference type="Pfam" id="PF12730">
    <property type="entry name" value="ABC2_membrane_4"/>
    <property type="match status" value="1"/>
</dbReference>
<evidence type="ECO:0000313" key="3">
    <source>
        <dbReference type="Proteomes" id="UP000277671"/>
    </source>
</evidence>
<gene>
    <name evidence="2" type="ORF">BDK92_5492</name>
</gene>
<keyword evidence="1" id="KW-0472">Membrane</keyword>
<dbReference type="AlphaFoldDB" id="A0A495JQ60"/>
<evidence type="ECO:0000313" key="2">
    <source>
        <dbReference type="EMBL" id="RKR91103.1"/>
    </source>
</evidence>